<accession>A0A0C9XHC0</accession>
<feature type="region of interest" description="Disordered" evidence="1">
    <location>
        <begin position="203"/>
        <end position="228"/>
    </location>
</feature>
<dbReference type="AlphaFoldDB" id="A0A0C9XHC0"/>
<gene>
    <name evidence="2" type="ORF">K443DRAFT_11356</name>
</gene>
<reference evidence="2 3" key="1">
    <citation type="submission" date="2014-04" db="EMBL/GenBank/DDBJ databases">
        <authorList>
            <consortium name="DOE Joint Genome Institute"/>
            <person name="Kuo A."/>
            <person name="Kohler A."/>
            <person name="Nagy L.G."/>
            <person name="Floudas D."/>
            <person name="Copeland A."/>
            <person name="Barry K.W."/>
            <person name="Cichocki N."/>
            <person name="Veneault-Fourrey C."/>
            <person name="LaButti K."/>
            <person name="Lindquist E.A."/>
            <person name="Lipzen A."/>
            <person name="Lundell T."/>
            <person name="Morin E."/>
            <person name="Murat C."/>
            <person name="Sun H."/>
            <person name="Tunlid A."/>
            <person name="Henrissat B."/>
            <person name="Grigoriev I.V."/>
            <person name="Hibbett D.S."/>
            <person name="Martin F."/>
            <person name="Nordberg H.P."/>
            <person name="Cantor M.N."/>
            <person name="Hua S.X."/>
        </authorList>
    </citation>
    <scope>NUCLEOTIDE SEQUENCE [LARGE SCALE GENOMIC DNA]</scope>
    <source>
        <strain evidence="2 3">LaAM-08-1</strain>
    </source>
</reference>
<keyword evidence="3" id="KW-1185">Reference proteome</keyword>
<reference evidence="3" key="2">
    <citation type="submission" date="2015-01" db="EMBL/GenBank/DDBJ databases">
        <title>Evolutionary Origins and Diversification of the Mycorrhizal Mutualists.</title>
        <authorList>
            <consortium name="DOE Joint Genome Institute"/>
            <consortium name="Mycorrhizal Genomics Consortium"/>
            <person name="Kohler A."/>
            <person name="Kuo A."/>
            <person name="Nagy L.G."/>
            <person name="Floudas D."/>
            <person name="Copeland A."/>
            <person name="Barry K.W."/>
            <person name="Cichocki N."/>
            <person name="Veneault-Fourrey C."/>
            <person name="LaButti K."/>
            <person name="Lindquist E.A."/>
            <person name="Lipzen A."/>
            <person name="Lundell T."/>
            <person name="Morin E."/>
            <person name="Murat C."/>
            <person name="Riley R."/>
            <person name="Ohm R."/>
            <person name="Sun H."/>
            <person name="Tunlid A."/>
            <person name="Henrissat B."/>
            <person name="Grigoriev I.V."/>
            <person name="Hibbett D.S."/>
            <person name="Martin F."/>
        </authorList>
    </citation>
    <scope>NUCLEOTIDE SEQUENCE [LARGE SCALE GENOMIC DNA]</scope>
    <source>
        <strain evidence="3">LaAM-08-1</strain>
    </source>
</reference>
<dbReference type="STRING" id="1095629.A0A0C9XHC0"/>
<evidence type="ECO:0000256" key="1">
    <source>
        <dbReference type="SAM" id="MobiDB-lite"/>
    </source>
</evidence>
<feature type="compositionally biased region" description="Low complexity" evidence="1">
    <location>
        <begin position="203"/>
        <end position="217"/>
    </location>
</feature>
<sequence length="247" mass="25888">MPYDIQPRLTSGKIPPMRPTHKRTPSWITFTQLNPISAHLGSVSSVLDSVSSVLASIDDSHAEEQVSVEAPASRNSGFASQLSFRSRSPSPLGTRNATAGVVPVHNLLLSPHAPPTTTYDPDADGYGDGGSSSATTTVQEQPLASLPDPNAPFQHSHPSSNTNSPNAGFSPLLPSSHPPYPTHAAKKRLSFISYSDLLSSTPTSTLPLSSLTTSASTFEPPPHIPSVSGLGIVSGGIGGVWRVRDRV</sequence>
<proteinExistence type="predicted"/>
<protein>
    <submittedName>
        <fullName evidence="2">Uncharacterized protein</fullName>
    </submittedName>
</protein>
<feature type="region of interest" description="Disordered" evidence="1">
    <location>
        <begin position="1"/>
        <end position="20"/>
    </location>
</feature>
<feature type="compositionally biased region" description="Low complexity" evidence="1">
    <location>
        <begin position="155"/>
        <end position="175"/>
    </location>
</feature>
<evidence type="ECO:0000313" key="2">
    <source>
        <dbReference type="EMBL" id="KIJ95497.1"/>
    </source>
</evidence>
<feature type="compositionally biased region" description="Polar residues" evidence="1">
    <location>
        <begin position="73"/>
        <end position="97"/>
    </location>
</feature>
<name>A0A0C9XHC0_9AGAR</name>
<feature type="region of interest" description="Disordered" evidence="1">
    <location>
        <begin position="64"/>
        <end position="181"/>
    </location>
</feature>
<dbReference type="HOGENOM" id="CLU_1124706_0_0_1"/>
<dbReference type="Proteomes" id="UP000054477">
    <property type="component" value="Unassembled WGS sequence"/>
</dbReference>
<organism evidence="2 3">
    <name type="scientific">Laccaria amethystina LaAM-08-1</name>
    <dbReference type="NCBI Taxonomy" id="1095629"/>
    <lineage>
        <taxon>Eukaryota</taxon>
        <taxon>Fungi</taxon>
        <taxon>Dikarya</taxon>
        <taxon>Basidiomycota</taxon>
        <taxon>Agaricomycotina</taxon>
        <taxon>Agaricomycetes</taxon>
        <taxon>Agaricomycetidae</taxon>
        <taxon>Agaricales</taxon>
        <taxon>Agaricineae</taxon>
        <taxon>Hydnangiaceae</taxon>
        <taxon>Laccaria</taxon>
    </lineage>
</organism>
<evidence type="ECO:0000313" key="3">
    <source>
        <dbReference type="Proteomes" id="UP000054477"/>
    </source>
</evidence>
<dbReference type="EMBL" id="KN838754">
    <property type="protein sequence ID" value="KIJ95497.1"/>
    <property type="molecule type" value="Genomic_DNA"/>
</dbReference>